<dbReference type="Pfam" id="PF03798">
    <property type="entry name" value="TRAM_LAG1_CLN8"/>
    <property type="match status" value="1"/>
</dbReference>
<keyword evidence="8" id="KW-1185">Reference proteome</keyword>
<protein>
    <submittedName>
        <fullName evidence="7">TLC domain containing protein</fullName>
    </submittedName>
</protein>
<keyword evidence="4 5" id="KW-0472">Membrane</keyword>
<evidence type="ECO:0000313" key="7">
    <source>
        <dbReference type="EMBL" id="KAG7366443.1"/>
    </source>
</evidence>
<accession>A0A9K3LQ37</accession>
<proteinExistence type="predicted"/>
<dbReference type="GO" id="GO:0055091">
    <property type="term" value="P:phospholipid homeostasis"/>
    <property type="evidence" value="ECO:0007669"/>
    <property type="project" value="TreeGrafter"/>
</dbReference>
<feature type="transmembrane region" description="Helical" evidence="5">
    <location>
        <begin position="271"/>
        <end position="292"/>
    </location>
</feature>
<evidence type="ECO:0000256" key="2">
    <source>
        <dbReference type="ARBA" id="ARBA00022692"/>
    </source>
</evidence>
<evidence type="ECO:0000256" key="5">
    <source>
        <dbReference type="SAM" id="Phobius"/>
    </source>
</evidence>
<feature type="domain" description="TLC" evidence="6">
    <location>
        <begin position="122"/>
        <end position="296"/>
    </location>
</feature>
<organism evidence="7 8">
    <name type="scientific">Nitzschia inconspicua</name>
    <dbReference type="NCBI Taxonomy" id="303405"/>
    <lineage>
        <taxon>Eukaryota</taxon>
        <taxon>Sar</taxon>
        <taxon>Stramenopiles</taxon>
        <taxon>Ochrophyta</taxon>
        <taxon>Bacillariophyta</taxon>
        <taxon>Bacillariophyceae</taxon>
        <taxon>Bacillariophycidae</taxon>
        <taxon>Bacillariales</taxon>
        <taxon>Bacillariaceae</taxon>
        <taxon>Nitzschia</taxon>
    </lineage>
</organism>
<dbReference type="InterPro" id="IPR050846">
    <property type="entry name" value="TLCD"/>
</dbReference>
<dbReference type="InterPro" id="IPR006634">
    <property type="entry name" value="TLC-dom"/>
</dbReference>
<dbReference type="OrthoDB" id="203748at2759"/>
<evidence type="ECO:0000259" key="6">
    <source>
        <dbReference type="Pfam" id="PF03798"/>
    </source>
</evidence>
<dbReference type="GO" id="GO:0071709">
    <property type="term" value="P:membrane assembly"/>
    <property type="evidence" value="ECO:0007669"/>
    <property type="project" value="TreeGrafter"/>
</dbReference>
<evidence type="ECO:0000313" key="8">
    <source>
        <dbReference type="Proteomes" id="UP000693970"/>
    </source>
</evidence>
<evidence type="ECO:0000256" key="4">
    <source>
        <dbReference type="ARBA" id="ARBA00023136"/>
    </source>
</evidence>
<sequence length="308" mass="34549">MCREPTVTNTKSTNAASFSKRRLFLASTESFSDDIPSPSSMMITGGLVIAFLIMVELTLRQVFASIKDAHPIFEDETHRNILARHVGVDAFSCFVVAILGYQARHIVQDMIDAALGRKKNAMPVAYEQRMFTYHPEAARITLFFFAYQVKNTYDTIVWNDGIEFILHHILTLFTAWGALVQGSAHFYVPFYFGFSEVSTAVLCLLANFDDVHGVPGMADAFPVAKAVLGGIFAVLFVICRVFMWSTVSYYYCRDAWNALSGSDPRLKGRVAWLRFTFVSLALLSLLQIIWLAEIARVGKLELEKLGLL</sequence>
<dbReference type="GO" id="GO:0007009">
    <property type="term" value="P:plasma membrane organization"/>
    <property type="evidence" value="ECO:0007669"/>
    <property type="project" value="TreeGrafter"/>
</dbReference>
<name>A0A9K3LQ37_9STRA</name>
<comment type="caution">
    <text evidence="7">The sequence shown here is derived from an EMBL/GenBank/DDBJ whole genome shotgun (WGS) entry which is preliminary data.</text>
</comment>
<keyword evidence="3 5" id="KW-1133">Transmembrane helix</keyword>
<evidence type="ECO:0000256" key="3">
    <source>
        <dbReference type="ARBA" id="ARBA00022989"/>
    </source>
</evidence>
<comment type="subcellular location">
    <subcellularLocation>
        <location evidence="1">Membrane</location>
        <topology evidence="1">Multi-pass membrane protein</topology>
    </subcellularLocation>
</comment>
<evidence type="ECO:0000256" key="1">
    <source>
        <dbReference type="ARBA" id="ARBA00004141"/>
    </source>
</evidence>
<dbReference type="GO" id="GO:0005886">
    <property type="term" value="C:plasma membrane"/>
    <property type="evidence" value="ECO:0007669"/>
    <property type="project" value="TreeGrafter"/>
</dbReference>
<dbReference type="GO" id="GO:0097035">
    <property type="term" value="P:regulation of membrane lipid distribution"/>
    <property type="evidence" value="ECO:0007669"/>
    <property type="project" value="TreeGrafter"/>
</dbReference>
<dbReference type="EMBL" id="JAGRRH010000007">
    <property type="protein sequence ID" value="KAG7366443.1"/>
    <property type="molecule type" value="Genomic_DNA"/>
</dbReference>
<feature type="transmembrane region" description="Helical" evidence="5">
    <location>
        <begin position="40"/>
        <end position="59"/>
    </location>
</feature>
<gene>
    <name evidence="7" type="ORF">IV203_029113</name>
</gene>
<reference evidence="7" key="2">
    <citation type="submission" date="2021-04" db="EMBL/GenBank/DDBJ databases">
        <authorList>
            <person name="Podell S."/>
        </authorList>
    </citation>
    <scope>NUCLEOTIDE SEQUENCE</scope>
    <source>
        <strain evidence="7">Hildebrandi</strain>
    </source>
</reference>
<keyword evidence="2 5" id="KW-0812">Transmembrane</keyword>
<dbReference type="PANTHER" id="PTHR13439:SF4">
    <property type="entry name" value="TLC DOMAIN-CONTAINING PROTEIN"/>
    <property type="match status" value="1"/>
</dbReference>
<dbReference type="AlphaFoldDB" id="A0A9K3LQ37"/>
<dbReference type="PANTHER" id="PTHR13439">
    <property type="entry name" value="CT120 PROTEIN"/>
    <property type="match status" value="1"/>
</dbReference>
<feature type="transmembrane region" description="Helical" evidence="5">
    <location>
        <begin position="226"/>
        <end position="251"/>
    </location>
</feature>
<dbReference type="Proteomes" id="UP000693970">
    <property type="component" value="Unassembled WGS sequence"/>
</dbReference>
<reference evidence="7" key="1">
    <citation type="journal article" date="2021" name="Sci. Rep.">
        <title>Diploid genomic architecture of Nitzschia inconspicua, an elite biomass production diatom.</title>
        <authorList>
            <person name="Oliver A."/>
            <person name="Podell S."/>
            <person name="Pinowska A."/>
            <person name="Traller J.C."/>
            <person name="Smith S.R."/>
            <person name="McClure R."/>
            <person name="Beliaev A."/>
            <person name="Bohutskyi P."/>
            <person name="Hill E.A."/>
            <person name="Rabines A."/>
            <person name="Zheng H."/>
            <person name="Allen L.Z."/>
            <person name="Kuo A."/>
            <person name="Grigoriev I.V."/>
            <person name="Allen A.E."/>
            <person name="Hazlebeck D."/>
            <person name="Allen E.E."/>
        </authorList>
    </citation>
    <scope>NUCLEOTIDE SEQUENCE</scope>
    <source>
        <strain evidence="7">Hildebrandi</strain>
    </source>
</reference>